<gene>
    <name evidence="1" type="ORF">SDC9_199888</name>
</gene>
<protein>
    <submittedName>
        <fullName evidence="1">Uncharacterized protein</fullName>
    </submittedName>
</protein>
<reference evidence="1" key="1">
    <citation type="submission" date="2019-08" db="EMBL/GenBank/DDBJ databases">
        <authorList>
            <person name="Kucharzyk K."/>
            <person name="Murdoch R.W."/>
            <person name="Higgins S."/>
            <person name="Loffler F."/>
        </authorList>
    </citation>
    <scope>NUCLEOTIDE SEQUENCE</scope>
</reference>
<organism evidence="1">
    <name type="scientific">bioreactor metagenome</name>
    <dbReference type="NCBI Taxonomy" id="1076179"/>
    <lineage>
        <taxon>unclassified sequences</taxon>
        <taxon>metagenomes</taxon>
        <taxon>ecological metagenomes</taxon>
    </lineage>
</organism>
<sequence length="110" mass="12879">MRSKGRRCHHRQPACRPQTAHCSHCRLEAVHALAQLGQHRLALGGQFKRARQTMKQAHAEMSLQTTDLVADRRWRHRQLFGRTLEAQMTRGGFEGPECIERRQMNRHMDE</sequence>
<accession>A0A645IN07</accession>
<evidence type="ECO:0000313" key="1">
    <source>
        <dbReference type="EMBL" id="MPN52232.1"/>
    </source>
</evidence>
<dbReference type="EMBL" id="VSSQ01118136">
    <property type="protein sequence ID" value="MPN52232.1"/>
    <property type="molecule type" value="Genomic_DNA"/>
</dbReference>
<comment type="caution">
    <text evidence="1">The sequence shown here is derived from an EMBL/GenBank/DDBJ whole genome shotgun (WGS) entry which is preliminary data.</text>
</comment>
<name>A0A645IN07_9ZZZZ</name>
<dbReference type="AlphaFoldDB" id="A0A645IN07"/>
<proteinExistence type="predicted"/>